<dbReference type="Proteomes" id="UP001591681">
    <property type="component" value="Unassembled WGS sequence"/>
</dbReference>
<keyword evidence="7" id="KW-1185">Reference proteome</keyword>
<evidence type="ECO:0000256" key="2">
    <source>
        <dbReference type="ARBA" id="ARBA00022741"/>
    </source>
</evidence>
<evidence type="ECO:0000313" key="6">
    <source>
        <dbReference type="EMBL" id="KAL2078337.1"/>
    </source>
</evidence>
<dbReference type="AlphaFoldDB" id="A0ABD1ITM9"/>
<dbReference type="InterPro" id="IPR007743">
    <property type="entry name" value="Immunity-related_GTPase-like"/>
</dbReference>
<protein>
    <recommendedName>
        <fullName evidence="5">IRG-type G domain-containing protein</fullName>
    </recommendedName>
</protein>
<dbReference type="InterPro" id="IPR051515">
    <property type="entry name" value="IRG"/>
</dbReference>
<dbReference type="Gene3D" id="3.40.50.300">
    <property type="entry name" value="P-loop containing nucleotide triphosphate hydrolases"/>
    <property type="match status" value="1"/>
</dbReference>
<dbReference type="SUPFAM" id="SSF52540">
    <property type="entry name" value="P-loop containing nucleoside triphosphate hydrolases"/>
    <property type="match status" value="1"/>
</dbReference>
<dbReference type="FunFam" id="3.40.50.300:FF:000541">
    <property type="entry name" value="Immunity related GTPase M"/>
    <property type="match status" value="1"/>
</dbReference>
<sequence>MDDKFDDVSALLNDSGEHTKERAIAKAEEVVNGLNNVVLNIAVTGETGAGKSSFVNAIRGVKVGEEGSAPTGVTECTMEVTMYPHPVMPNVRIWDLPGIGSTCFKAETYTKDVKFKDYDFFIIVSDCRFKQNDLKLANEIKKKKKNFYFVRSKIDQDVRNEKESGGRTEEETLRCIRKNCWDNLKDMGPPPPSS</sequence>
<dbReference type="InterPro" id="IPR030385">
    <property type="entry name" value="G_IRG_dom"/>
</dbReference>
<dbReference type="InterPro" id="IPR027417">
    <property type="entry name" value="P-loop_NTPase"/>
</dbReference>
<dbReference type="GO" id="GO:0005525">
    <property type="term" value="F:GTP binding"/>
    <property type="evidence" value="ECO:0007669"/>
    <property type="project" value="UniProtKB-KW"/>
</dbReference>
<organism evidence="6 7">
    <name type="scientific">Coilia grayii</name>
    <name type="common">Gray's grenadier anchovy</name>
    <dbReference type="NCBI Taxonomy" id="363190"/>
    <lineage>
        <taxon>Eukaryota</taxon>
        <taxon>Metazoa</taxon>
        <taxon>Chordata</taxon>
        <taxon>Craniata</taxon>
        <taxon>Vertebrata</taxon>
        <taxon>Euteleostomi</taxon>
        <taxon>Actinopterygii</taxon>
        <taxon>Neopterygii</taxon>
        <taxon>Teleostei</taxon>
        <taxon>Clupei</taxon>
        <taxon>Clupeiformes</taxon>
        <taxon>Clupeoidei</taxon>
        <taxon>Engraulidae</taxon>
        <taxon>Coilinae</taxon>
        <taxon>Coilia</taxon>
    </lineage>
</organism>
<evidence type="ECO:0000313" key="7">
    <source>
        <dbReference type="Proteomes" id="UP001591681"/>
    </source>
</evidence>
<comment type="similarity">
    <text evidence="1">Belongs to the TRAFAC class dynamin-like GTPase superfamily. IRG family.</text>
</comment>
<dbReference type="PANTHER" id="PTHR32341">
    <property type="entry name" value="INTERFERON-INDUCIBLE GTPASE"/>
    <property type="match status" value="1"/>
</dbReference>
<accession>A0ABD1ITM9</accession>
<evidence type="ECO:0000256" key="4">
    <source>
        <dbReference type="ARBA" id="ARBA00023134"/>
    </source>
</evidence>
<keyword evidence="4" id="KW-0342">GTP-binding</keyword>
<comment type="caution">
    <text evidence="6">The sequence shown here is derived from an EMBL/GenBank/DDBJ whole genome shotgun (WGS) entry which is preliminary data.</text>
</comment>
<dbReference type="EMBL" id="JBHFQA010000023">
    <property type="protein sequence ID" value="KAL2078337.1"/>
    <property type="molecule type" value="Genomic_DNA"/>
</dbReference>
<evidence type="ECO:0000256" key="1">
    <source>
        <dbReference type="ARBA" id="ARBA00005429"/>
    </source>
</evidence>
<dbReference type="GO" id="GO:0016787">
    <property type="term" value="F:hydrolase activity"/>
    <property type="evidence" value="ECO:0007669"/>
    <property type="project" value="UniProtKB-KW"/>
</dbReference>
<evidence type="ECO:0000259" key="5">
    <source>
        <dbReference type="PROSITE" id="PS51716"/>
    </source>
</evidence>
<proteinExistence type="inferred from homology"/>
<keyword evidence="2" id="KW-0547">Nucleotide-binding</keyword>
<feature type="domain" description="IRG-type G" evidence="5">
    <location>
        <begin position="37"/>
        <end position="194"/>
    </location>
</feature>
<dbReference type="PANTHER" id="PTHR32341:SF10">
    <property type="entry name" value="INTERFERON-INDUCIBLE GTPASE 5"/>
    <property type="match status" value="1"/>
</dbReference>
<dbReference type="PROSITE" id="PS51716">
    <property type="entry name" value="G_IRG"/>
    <property type="match status" value="1"/>
</dbReference>
<dbReference type="Pfam" id="PF05049">
    <property type="entry name" value="IIGP"/>
    <property type="match status" value="1"/>
</dbReference>
<name>A0ABD1ITM9_9TELE</name>
<keyword evidence="3" id="KW-0378">Hydrolase</keyword>
<evidence type="ECO:0000256" key="3">
    <source>
        <dbReference type="ARBA" id="ARBA00022801"/>
    </source>
</evidence>
<gene>
    <name evidence="6" type="ORF">ACEWY4_026022</name>
</gene>
<reference evidence="6 7" key="1">
    <citation type="submission" date="2024-09" db="EMBL/GenBank/DDBJ databases">
        <title>A chromosome-level genome assembly of Gray's grenadier anchovy, Coilia grayii.</title>
        <authorList>
            <person name="Fu Z."/>
        </authorList>
    </citation>
    <scope>NUCLEOTIDE SEQUENCE [LARGE SCALE GENOMIC DNA]</scope>
    <source>
        <strain evidence="6">G4</strain>
        <tissue evidence="6">Muscle</tissue>
    </source>
</reference>